<proteinExistence type="predicted"/>
<dbReference type="InterPro" id="IPR000160">
    <property type="entry name" value="GGDEF_dom"/>
</dbReference>
<dbReference type="InterPro" id="IPR050706">
    <property type="entry name" value="Cyclic-di-GMP_PDE-like"/>
</dbReference>
<accession>B0C214</accession>
<dbReference type="OrthoDB" id="9805474at2"/>
<reference evidence="5 6" key="1">
    <citation type="journal article" date="2008" name="Proc. Natl. Acad. Sci. U.S.A.">
        <title>Niche adaptation and genome expansion in the chlorophyll d-producing cyanobacterium Acaryochloris marina.</title>
        <authorList>
            <person name="Swingley W.D."/>
            <person name="Chen M."/>
            <person name="Cheung P.C."/>
            <person name="Conrad A.L."/>
            <person name="Dejesa L.C."/>
            <person name="Hao J."/>
            <person name="Honchak B.M."/>
            <person name="Karbach L.E."/>
            <person name="Kurdoglu A."/>
            <person name="Lahiri S."/>
            <person name="Mastrian S.D."/>
            <person name="Miyashita H."/>
            <person name="Page L."/>
            <person name="Ramakrishna P."/>
            <person name="Satoh S."/>
            <person name="Sattley W.M."/>
            <person name="Shimada Y."/>
            <person name="Taylor H.L."/>
            <person name="Tomo T."/>
            <person name="Tsuchiya T."/>
            <person name="Wang Z.T."/>
            <person name="Raymond J."/>
            <person name="Mimuro M."/>
            <person name="Blankenship R.E."/>
            <person name="Touchman J.W."/>
        </authorList>
    </citation>
    <scope>NUCLEOTIDE SEQUENCE [LARGE SCALE GENOMIC DNA]</scope>
    <source>
        <strain evidence="6">MBIC 11017</strain>
    </source>
</reference>
<dbReference type="Gene3D" id="3.30.70.270">
    <property type="match status" value="1"/>
</dbReference>
<dbReference type="EMBL" id="CP000828">
    <property type="protein sequence ID" value="ABW27315.1"/>
    <property type="molecule type" value="Genomic_DNA"/>
</dbReference>
<dbReference type="GO" id="GO:0071111">
    <property type="term" value="F:cyclic-guanylate-specific phosphodiesterase activity"/>
    <property type="evidence" value="ECO:0007669"/>
    <property type="project" value="InterPro"/>
</dbReference>
<organism evidence="5 6">
    <name type="scientific">Acaryochloris marina (strain MBIC 11017)</name>
    <dbReference type="NCBI Taxonomy" id="329726"/>
    <lineage>
        <taxon>Bacteria</taxon>
        <taxon>Bacillati</taxon>
        <taxon>Cyanobacteriota</taxon>
        <taxon>Cyanophyceae</taxon>
        <taxon>Acaryochloridales</taxon>
        <taxon>Acaryochloridaceae</taxon>
        <taxon>Acaryochloris</taxon>
    </lineage>
</organism>
<dbReference type="eggNOG" id="COG5001">
    <property type="taxonomic scope" value="Bacteria"/>
</dbReference>
<evidence type="ECO:0000259" key="4">
    <source>
        <dbReference type="PROSITE" id="PS50887"/>
    </source>
</evidence>
<evidence type="ECO:0000313" key="6">
    <source>
        <dbReference type="Proteomes" id="UP000000268"/>
    </source>
</evidence>
<dbReference type="Proteomes" id="UP000000268">
    <property type="component" value="Chromosome"/>
</dbReference>
<evidence type="ECO:0000259" key="2">
    <source>
        <dbReference type="PROSITE" id="PS50110"/>
    </source>
</evidence>
<dbReference type="InterPro" id="IPR011006">
    <property type="entry name" value="CheY-like_superfamily"/>
</dbReference>
<dbReference type="SMART" id="SM00448">
    <property type="entry name" value="REC"/>
    <property type="match status" value="1"/>
</dbReference>
<dbReference type="Gene3D" id="3.40.50.2300">
    <property type="match status" value="1"/>
</dbReference>
<protein>
    <submittedName>
        <fullName evidence="5">Sensory box/response regulator, putative</fullName>
    </submittedName>
</protein>
<dbReference type="Pfam" id="PF00563">
    <property type="entry name" value="EAL"/>
    <property type="match status" value="1"/>
</dbReference>
<evidence type="ECO:0000259" key="3">
    <source>
        <dbReference type="PROSITE" id="PS50883"/>
    </source>
</evidence>
<dbReference type="SMART" id="SM00052">
    <property type="entry name" value="EAL"/>
    <property type="match status" value="1"/>
</dbReference>
<dbReference type="RefSeq" id="WP_012162789.1">
    <property type="nucleotide sequence ID" value="NC_009925.1"/>
</dbReference>
<feature type="modified residue" description="4-aspartylphosphate" evidence="1">
    <location>
        <position position="52"/>
    </location>
</feature>
<dbReference type="PANTHER" id="PTHR33121">
    <property type="entry name" value="CYCLIC DI-GMP PHOSPHODIESTERASE PDEF"/>
    <property type="match status" value="1"/>
</dbReference>
<dbReference type="SMART" id="SM00267">
    <property type="entry name" value="GGDEF"/>
    <property type="match status" value="1"/>
</dbReference>
<feature type="domain" description="Response regulatory" evidence="2">
    <location>
        <begin position="3"/>
        <end position="119"/>
    </location>
</feature>
<dbReference type="CDD" id="cd01948">
    <property type="entry name" value="EAL"/>
    <property type="match status" value="1"/>
</dbReference>
<dbReference type="SUPFAM" id="SSF141868">
    <property type="entry name" value="EAL domain-like"/>
    <property type="match status" value="1"/>
</dbReference>
<dbReference type="NCBIfam" id="TIGR00254">
    <property type="entry name" value="GGDEF"/>
    <property type="match status" value="1"/>
</dbReference>
<keyword evidence="1" id="KW-0597">Phosphoprotein</keyword>
<dbReference type="InterPro" id="IPR001633">
    <property type="entry name" value="EAL_dom"/>
</dbReference>
<dbReference type="STRING" id="329726.AM1_2305"/>
<dbReference type="InterPro" id="IPR029787">
    <property type="entry name" value="Nucleotide_cyclase"/>
</dbReference>
<dbReference type="InterPro" id="IPR035919">
    <property type="entry name" value="EAL_sf"/>
</dbReference>
<feature type="domain" description="GGDEF" evidence="4">
    <location>
        <begin position="174"/>
        <end position="312"/>
    </location>
</feature>
<dbReference type="eggNOG" id="COG0745">
    <property type="taxonomic scope" value="Bacteria"/>
</dbReference>
<name>B0C214_ACAM1</name>
<dbReference type="Pfam" id="PF00072">
    <property type="entry name" value="Response_reg"/>
    <property type="match status" value="1"/>
</dbReference>
<dbReference type="SUPFAM" id="SSF52172">
    <property type="entry name" value="CheY-like"/>
    <property type="match status" value="1"/>
</dbReference>
<dbReference type="AlphaFoldDB" id="B0C214"/>
<evidence type="ECO:0000256" key="1">
    <source>
        <dbReference type="PROSITE-ProRule" id="PRU00169"/>
    </source>
</evidence>
<dbReference type="InterPro" id="IPR001789">
    <property type="entry name" value="Sig_transdc_resp-reg_receiver"/>
</dbReference>
<dbReference type="HOGENOM" id="CLU_000445_70_50_3"/>
<dbReference type="PROSITE" id="PS50110">
    <property type="entry name" value="RESPONSE_REGULATORY"/>
    <property type="match status" value="1"/>
</dbReference>
<feature type="domain" description="EAL" evidence="3">
    <location>
        <begin position="320"/>
        <end position="572"/>
    </location>
</feature>
<keyword evidence="6" id="KW-1185">Reference proteome</keyword>
<dbReference type="SUPFAM" id="SSF55073">
    <property type="entry name" value="Nucleotide cyclase"/>
    <property type="match status" value="1"/>
</dbReference>
<sequence length="572" mass="64104">MPKILIIEDEPQIRDIIQEILECEGYRTLEADNGLTGLQLAQQSPPDLIVCDVMMPELDGFDVLKGLRANPGIGSIPMIFLTAKTDRASVRKGMNLGADDYITKPFTHLELLSAIDARLKKQALVTQQYTQTIQGLEAGLNALTYYDHLTQLPNRRLLEEQFQHIQAEKQIADTLDALVLVGIDRFEWIKSTLGAAFSDQLVQAITQQLSAHRYMGNYAMAMVARIEADQFAIIPRNIKSRPDLDQFAKQILDILATPFYVVDQELCITPSIGMTCYPKGSTDIGTLISNAEIAMYQSKQQVGPSAEFYLPTMRSQCSQTLTMAARLRHALDKNELRLYYQPHIDLQTSQVVGAEALLRWHHPEWGVLSPNVFIPIAEETDLILDIGEWVLRTSCLQVKRWQQTCGRPLQMLVNLSPRQLIQPALPPMLHEILSGNALEPNSLVLELTESTLMQDPDLALKVMHQIKATGIRLSIDDFGTGYSSLSYLQRFPLDILKIDRGFIHEINRQPTNAAITTAIIQMGHKLGLSLIGEGVETLAERKFLLDHQCDGIQGYLISPPLPAAELLKYFPE</sequence>
<dbReference type="GO" id="GO:0000160">
    <property type="term" value="P:phosphorelay signal transduction system"/>
    <property type="evidence" value="ECO:0007669"/>
    <property type="project" value="InterPro"/>
</dbReference>
<dbReference type="PANTHER" id="PTHR33121:SF70">
    <property type="entry name" value="SIGNALING PROTEIN YKOW"/>
    <property type="match status" value="1"/>
</dbReference>
<dbReference type="InterPro" id="IPR043128">
    <property type="entry name" value="Rev_trsase/Diguanyl_cyclase"/>
</dbReference>
<dbReference type="CDD" id="cd01949">
    <property type="entry name" value="GGDEF"/>
    <property type="match status" value="1"/>
</dbReference>
<dbReference type="Pfam" id="PF00990">
    <property type="entry name" value="GGDEF"/>
    <property type="match status" value="1"/>
</dbReference>
<evidence type="ECO:0000313" key="5">
    <source>
        <dbReference type="EMBL" id="ABW27315.1"/>
    </source>
</evidence>
<dbReference type="Gene3D" id="3.20.20.450">
    <property type="entry name" value="EAL domain"/>
    <property type="match status" value="1"/>
</dbReference>
<gene>
    <name evidence="5" type="ordered locus">AM1_2305</name>
</gene>
<dbReference type="KEGG" id="amr:AM1_2305"/>
<dbReference type="PROSITE" id="PS50883">
    <property type="entry name" value="EAL"/>
    <property type="match status" value="1"/>
</dbReference>
<dbReference type="PROSITE" id="PS50887">
    <property type="entry name" value="GGDEF"/>
    <property type="match status" value="1"/>
</dbReference>